<dbReference type="SMART" id="SM00283">
    <property type="entry name" value="MA"/>
    <property type="match status" value="1"/>
</dbReference>
<evidence type="ECO:0000313" key="9">
    <source>
        <dbReference type="EMBL" id="MEH8015782.1"/>
    </source>
</evidence>
<dbReference type="Gene3D" id="3.30.450.20">
    <property type="entry name" value="PAS domain"/>
    <property type="match status" value="1"/>
</dbReference>
<dbReference type="PROSITE" id="PS50885">
    <property type="entry name" value="HAMP"/>
    <property type="match status" value="1"/>
</dbReference>
<dbReference type="EMBL" id="JALAAR010000001">
    <property type="protein sequence ID" value="MEH8015782.1"/>
    <property type="molecule type" value="Genomic_DNA"/>
</dbReference>
<gene>
    <name evidence="9" type="ORF">MN202_00930</name>
</gene>
<feature type="domain" description="Methyl-accepting transducer" evidence="6">
    <location>
        <begin position="255"/>
        <end position="491"/>
    </location>
</feature>
<keyword evidence="5" id="KW-1133">Transmembrane helix</keyword>
<comment type="caution">
    <text evidence="9">The sequence shown here is derived from an EMBL/GenBank/DDBJ whole genome shotgun (WGS) entry which is preliminary data.</text>
</comment>
<sequence length="536" mass="57260">MRNNQPVTGRNVPLAEHDIILSTTKADSSISYINADFVRISGFSAEELIGQPHNIVRHPDMPAQAFAEMWATLKAGRSWMGLVKNRCKNGDHYWVNAYVTPIFKNGQLAELQSVRTKAEQPLIAVAEQLYPKLQQAAKQQDKATLKPTTSWSVTHRCTTLLWAGLAGLTLMLQLSAASGALLWLLLAATGIGISALQYRQLQPLRQLDQIATAIADNPLSTRLYTGCNDEFGRIEYALRMQQAETAAVVGRLNDAADRLGQNASALLQKVGSSQQANNLQQAETDQVVSAVSQMATSIIQVAESAQTASLAAGQADQAAVSGHHLVNTSSSAIGQLADNIMQATGIMQQLARHSNDISVVLGIIQAVAEQTNLLALNAAIEAARAGEQGKGFAVVAAAVRELAARTQQSTADIQRTTAALQSSVQQAVAVMHSSSRQAGLCVDNAIQAKAALQSIGEQVNAITSMNAQIASAAVQQRDASAEISQSIERIRQSTGINVQHGYSNLTTASEVEGLSVLLRELALHFWQTRQHAQAGK</sequence>
<dbReference type="InterPro" id="IPR004090">
    <property type="entry name" value="Chemotax_Me-accpt_rcpt"/>
</dbReference>
<dbReference type="InterPro" id="IPR000014">
    <property type="entry name" value="PAS"/>
</dbReference>
<dbReference type="InterPro" id="IPR035965">
    <property type="entry name" value="PAS-like_dom_sf"/>
</dbReference>
<evidence type="ECO:0000256" key="3">
    <source>
        <dbReference type="ARBA" id="ARBA00029447"/>
    </source>
</evidence>
<protein>
    <submittedName>
        <fullName evidence="9">Methyl-accepting chemotaxis protein</fullName>
    </submittedName>
</protein>
<name>A0ABU8C1L3_9GAMM</name>
<dbReference type="PRINTS" id="PR00260">
    <property type="entry name" value="CHEMTRNSDUCR"/>
</dbReference>
<dbReference type="InterPro" id="IPR013655">
    <property type="entry name" value="PAS_fold_3"/>
</dbReference>
<keyword evidence="5" id="KW-0812">Transmembrane</keyword>
<dbReference type="RefSeq" id="WP_335734202.1">
    <property type="nucleotide sequence ID" value="NZ_JALAAR010000001.1"/>
</dbReference>
<evidence type="ECO:0000256" key="4">
    <source>
        <dbReference type="PROSITE-ProRule" id="PRU00284"/>
    </source>
</evidence>
<organism evidence="9 10">
    <name type="scientific">Rheinheimera muenzenbergensis</name>
    <dbReference type="NCBI Taxonomy" id="1193628"/>
    <lineage>
        <taxon>Bacteria</taxon>
        <taxon>Pseudomonadati</taxon>
        <taxon>Pseudomonadota</taxon>
        <taxon>Gammaproteobacteria</taxon>
        <taxon>Chromatiales</taxon>
        <taxon>Chromatiaceae</taxon>
        <taxon>Rheinheimera</taxon>
    </lineage>
</organism>
<feature type="transmembrane region" description="Helical" evidence="5">
    <location>
        <begin position="157"/>
        <end position="174"/>
    </location>
</feature>
<dbReference type="NCBIfam" id="TIGR00229">
    <property type="entry name" value="sensory_box"/>
    <property type="match status" value="1"/>
</dbReference>
<evidence type="ECO:0000256" key="5">
    <source>
        <dbReference type="SAM" id="Phobius"/>
    </source>
</evidence>
<evidence type="ECO:0000256" key="1">
    <source>
        <dbReference type="ARBA" id="ARBA00004370"/>
    </source>
</evidence>
<dbReference type="PROSITE" id="PS50112">
    <property type="entry name" value="PAS"/>
    <property type="match status" value="1"/>
</dbReference>
<feature type="domain" description="PAS" evidence="7">
    <location>
        <begin position="26"/>
        <end position="60"/>
    </location>
</feature>
<dbReference type="SUPFAM" id="SSF58104">
    <property type="entry name" value="Methyl-accepting chemotaxis protein (MCP) signaling domain"/>
    <property type="match status" value="1"/>
</dbReference>
<comment type="similarity">
    <text evidence="3">Belongs to the methyl-accepting chemotaxis (MCP) protein family.</text>
</comment>
<evidence type="ECO:0000259" key="6">
    <source>
        <dbReference type="PROSITE" id="PS50111"/>
    </source>
</evidence>
<evidence type="ECO:0000313" key="10">
    <source>
        <dbReference type="Proteomes" id="UP001375382"/>
    </source>
</evidence>
<feature type="domain" description="HAMP" evidence="8">
    <location>
        <begin position="198"/>
        <end position="250"/>
    </location>
</feature>
<dbReference type="Gene3D" id="1.10.287.950">
    <property type="entry name" value="Methyl-accepting chemotaxis protein"/>
    <property type="match status" value="1"/>
</dbReference>
<dbReference type="PANTHER" id="PTHR32089">
    <property type="entry name" value="METHYL-ACCEPTING CHEMOTAXIS PROTEIN MCPB"/>
    <property type="match status" value="1"/>
</dbReference>
<evidence type="ECO:0000259" key="8">
    <source>
        <dbReference type="PROSITE" id="PS50885"/>
    </source>
</evidence>
<reference evidence="9 10" key="1">
    <citation type="journal article" date="2023" name="Ecotoxicol. Environ. Saf.">
        <title>Mercury remediation potential of mercury-resistant strain Rheinheimera metallidurans sp. nov. isolated from a municipal waste dumping site.</title>
        <authorList>
            <person name="Yadav V."/>
            <person name="Manjhi A."/>
            <person name="Vadakedath N."/>
        </authorList>
    </citation>
    <scope>NUCLEOTIDE SEQUENCE [LARGE SCALE GENOMIC DNA]</scope>
    <source>
        <strain evidence="9 10">E-49</strain>
    </source>
</reference>
<keyword evidence="2 4" id="KW-0807">Transducer</keyword>
<accession>A0ABU8C1L3</accession>
<dbReference type="Proteomes" id="UP001375382">
    <property type="component" value="Unassembled WGS sequence"/>
</dbReference>
<keyword evidence="5" id="KW-0472">Membrane</keyword>
<comment type="subcellular location">
    <subcellularLocation>
        <location evidence="1">Membrane</location>
    </subcellularLocation>
</comment>
<dbReference type="PANTHER" id="PTHR32089:SF74">
    <property type="entry name" value="METHYL-ACCEPTING CHEMOTAXIS PROTEIN AER"/>
    <property type="match status" value="1"/>
</dbReference>
<dbReference type="Pfam" id="PF08447">
    <property type="entry name" value="PAS_3"/>
    <property type="match status" value="1"/>
</dbReference>
<proteinExistence type="inferred from homology"/>
<dbReference type="SUPFAM" id="SSF55785">
    <property type="entry name" value="PYP-like sensor domain (PAS domain)"/>
    <property type="match status" value="1"/>
</dbReference>
<evidence type="ECO:0000259" key="7">
    <source>
        <dbReference type="PROSITE" id="PS50112"/>
    </source>
</evidence>
<dbReference type="PROSITE" id="PS50111">
    <property type="entry name" value="CHEMOTAXIS_TRANSDUC_2"/>
    <property type="match status" value="1"/>
</dbReference>
<dbReference type="Pfam" id="PF00015">
    <property type="entry name" value="MCPsignal"/>
    <property type="match status" value="1"/>
</dbReference>
<evidence type="ECO:0000256" key="2">
    <source>
        <dbReference type="ARBA" id="ARBA00023224"/>
    </source>
</evidence>
<keyword evidence="10" id="KW-1185">Reference proteome</keyword>
<dbReference type="InterPro" id="IPR003660">
    <property type="entry name" value="HAMP_dom"/>
</dbReference>
<dbReference type="CDD" id="cd00130">
    <property type="entry name" value="PAS"/>
    <property type="match status" value="1"/>
</dbReference>
<dbReference type="InterPro" id="IPR004089">
    <property type="entry name" value="MCPsignal_dom"/>
</dbReference>